<sequence length="496" mass="54731">MGLPVWRAPSPEPGRDAPKDLTAPARSPIRRAAPRARVARRGSPPSPRLSSRLIEHEFLARALPAPPSRLAHVEPAVQPSNLRTQLPPPPVPESRNYRFSDAPLHPGLPDSDAMQRQLRSLEEYHTAHLRDSPDASVPSSFALAYSSRHLPAFTPNFAPAAASRESRREHAANHAERSPVHGRSPYHRAAGRSRLAWLEAGRRDNRRTVDDGDEDGSDNNAVGFPPLRRMGRRTIADGPLPSSSLRESWSPATTLDGLGDRDRSLSPIDDHWDTMLSTVAPDPLAPTADSSFTSAAASASFSNSHPSSRAGSSNSNSASSSRTHITVPSRRGSPPTDGFFRACDTSEDDSASDTEEEELELTPELAWAPSPRRHRYHAAEPPARNPERYSRRVHDRSGEASAYVRRAFLHHRPSPPVDNTRSTRSRLINRPDGPADEPTTGDNEVPALDQELRDARALLERLTRRPDVTDEFWASVGLNRPMADRVERFQQLERLS</sequence>
<feature type="region of interest" description="Disordered" evidence="1">
    <location>
        <begin position="1"/>
        <end position="51"/>
    </location>
</feature>
<feature type="region of interest" description="Disordered" evidence="1">
    <location>
        <begin position="75"/>
        <end position="112"/>
    </location>
</feature>
<reference evidence="2 3" key="1">
    <citation type="submission" date="2020-01" db="EMBL/GenBank/DDBJ databases">
        <authorList>
            <consortium name="DOE Joint Genome Institute"/>
            <person name="Haridas S."/>
            <person name="Albert R."/>
            <person name="Binder M."/>
            <person name="Bloem J."/>
            <person name="Labutti K."/>
            <person name="Salamov A."/>
            <person name="Andreopoulos B."/>
            <person name="Baker S.E."/>
            <person name="Barry K."/>
            <person name="Bills G."/>
            <person name="Bluhm B.H."/>
            <person name="Cannon C."/>
            <person name="Castanera R."/>
            <person name="Culley D.E."/>
            <person name="Daum C."/>
            <person name="Ezra D."/>
            <person name="Gonzalez J.B."/>
            <person name="Henrissat B."/>
            <person name="Kuo A."/>
            <person name="Liang C."/>
            <person name="Lipzen A."/>
            <person name="Lutzoni F."/>
            <person name="Magnuson J."/>
            <person name="Mondo S."/>
            <person name="Nolan M."/>
            <person name="Ohm R."/>
            <person name="Pangilinan J."/>
            <person name="Park H.-J.H."/>
            <person name="Ramirez L."/>
            <person name="Alfaro M."/>
            <person name="Sun H."/>
            <person name="Tritt A."/>
            <person name="Yoshinaga Y."/>
            <person name="Zwiers L.-H.L."/>
            <person name="Turgeon B.G."/>
            <person name="Goodwin S.B."/>
            <person name="Spatafora J.W."/>
            <person name="Crous P.W."/>
            <person name="Grigoriev I.V."/>
        </authorList>
    </citation>
    <scope>NUCLEOTIDE SEQUENCE [LARGE SCALE GENOMIC DNA]</scope>
    <source>
        <strain evidence="2 3">CBS 611.86</strain>
    </source>
</reference>
<feature type="compositionally biased region" description="Basic and acidic residues" evidence="1">
    <location>
        <begin position="164"/>
        <end position="179"/>
    </location>
</feature>
<dbReference type="OrthoDB" id="3946700at2759"/>
<feature type="compositionally biased region" description="Polar residues" evidence="1">
    <location>
        <begin position="417"/>
        <end position="426"/>
    </location>
</feature>
<feature type="compositionally biased region" description="Basic and acidic residues" evidence="1">
    <location>
        <begin position="385"/>
        <end position="397"/>
    </location>
</feature>
<evidence type="ECO:0000313" key="3">
    <source>
        <dbReference type="Proteomes" id="UP000481861"/>
    </source>
</evidence>
<feature type="region of interest" description="Disordered" evidence="1">
    <location>
        <begin position="409"/>
        <end position="445"/>
    </location>
</feature>
<dbReference type="EMBL" id="JAADJZ010000009">
    <property type="protein sequence ID" value="KAF2872582.1"/>
    <property type="molecule type" value="Genomic_DNA"/>
</dbReference>
<proteinExistence type="predicted"/>
<dbReference type="AlphaFoldDB" id="A0A7C8MGA6"/>
<feature type="compositionally biased region" description="Basic residues" evidence="1">
    <location>
        <begin position="28"/>
        <end position="40"/>
    </location>
</feature>
<feature type="compositionally biased region" description="Acidic residues" evidence="1">
    <location>
        <begin position="345"/>
        <end position="361"/>
    </location>
</feature>
<feature type="region of interest" description="Disordered" evidence="1">
    <location>
        <begin position="160"/>
        <end position="189"/>
    </location>
</feature>
<feature type="region of interest" description="Disordered" evidence="1">
    <location>
        <begin position="299"/>
        <end position="397"/>
    </location>
</feature>
<organism evidence="2 3">
    <name type="scientific">Massariosphaeria phaeospora</name>
    <dbReference type="NCBI Taxonomy" id="100035"/>
    <lineage>
        <taxon>Eukaryota</taxon>
        <taxon>Fungi</taxon>
        <taxon>Dikarya</taxon>
        <taxon>Ascomycota</taxon>
        <taxon>Pezizomycotina</taxon>
        <taxon>Dothideomycetes</taxon>
        <taxon>Pleosporomycetidae</taxon>
        <taxon>Pleosporales</taxon>
        <taxon>Pleosporales incertae sedis</taxon>
        <taxon>Massariosphaeria</taxon>
    </lineage>
</organism>
<keyword evidence="3" id="KW-1185">Reference proteome</keyword>
<dbReference type="Proteomes" id="UP000481861">
    <property type="component" value="Unassembled WGS sequence"/>
</dbReference>
<name>A0A7C8MGA6_9PLEO</name>
<protein>
    <submittedName>
        <fullName evidence="2">Uncharacterized protein</fullName>
    </submittedName>
</protein>
<feature type="compositionally biased region" description="Low complexity" evidence="1">
    <location>
        <begin position="299"/>
        <end position="321"/>
    </location>
</feature>
<feature type="compositionally biased region" description="Polar residues" evidence="1">
    <location>
        <begin position="241"/>
        <end position="253"/>
    </location>
</feature>
<gene>
    <name evidence="2" type="ORF">BDV95DRAFT_390152</name>
</gene>
<feature type="region of interest" description="Disordered" evidence="1">
    <location>
        <begin position="206"/>
        <end position="262"/>
    </location>
</feature>
<comment type="caution">
    <text evidence="2">The sequence shown here is derived from an EMBL/GenBank/DDBJ whole genome shotgun (WGS) entry which is preliminary data.</text>
</comment>
<evidence type="ECO:0000256" key="1">
    <source>
        <dbReference type="SAM" id="MobiDB-lite"/>
    </source>
</evidence>
<evidence type="ECO:0000313" key="2">
    <source>
        <dbReference type="EMBL" id="KAF2872582.1"/>
    </source>
</evidence>
<accession>A0A7C8MGA6</accession>